<reference evidence="1" key="1">
    <citation type="submission" date="2021-06" db="EMBL/GenBank/DDBJ databases">
        <authorList>
            <person name="Kallberg Y."/>
            <person name="Tangrot J."/>
            <person name="Rosling A."/>
        </authorList>
    </citation>
    <scope>NUCLEOTIDE SEQUENCE</scope>
    <source>
        <strain evidence="1">28 12/20/2015</strain>
    </source>
</reference>
<evidence type="ECO:0000313" key="2">
    <source>
        <dbReference type="Proteomes" id="UP000789366"/>
    </source>
</evidence>
<name>A0ACA9M710_9GLOM</name>
<proteinExistence type="predicted"/>
<evidence type="ECO:0000313" key="1">
    <source>
        <dbReference type="EMBL" id="CAG8566351.1"/>
    </source>
</evidence>
<gene>
    <name evidence="1" type="ORF">SPELUC_LOCUS5813</name>
</gene>
<dbReference type="Proteomes" id="UP000789366">
    <property type="component" value="Unassembled WGS sequence"/>
</dbReference>
<sequence length="619" mass="70659">MQSSLPPDFTLPDMKVQSLFPSGFMLPDMKVHDNRWTGFWRSIEKITGNRYIAKCIYCNSEMPGRSEKLHSHVNTCARWSAAAKSNYIKKITSSTSKPQKKVRISSASDNGDSTSSSSSKVKHQENLMNWCTKPISQDQQAKIDKKLLDAVVYSNLPFKIIENPYMIKFLNELAPNYKLPSADILSSKVLNNSFSAYLEKKFEIIESTTDLTIALNGWQDISRNSVYGFMALKEDQKYILDIIDLSSNQHTAAFLKDEVKKILQLSLVSIDSSVIACITDSPLVMVKMRTNLQEEHPNIVPVRCCLYAFNLIAKDISSFQPLLTVIKNNQKLVNFFTFSYFWLRVLLCLEVKTYERAFNSFVKLSGTNNYPIIRTEIQEIVTNHYHFANNDTLLLVLLSVVNAIGRLESKETTLADIFKELIGIYYTISMINIPIDGFKNHVLAAIDKRAREFSDGIYFVAFFLSPNHKQTAISKIMSGDSIIKASLELAKNAPFDTCKNINTYPRIFWKNFTEGSLLLRWFAIKIFSIVPHSAAVKFSLVDLVNNDNTNIDLFFEEFDEEFLQISIEVVDFFMNSDSVLESFFAISVFEQNQNQSKESLPVFSQRSSTNENWLVDDIF</sequence>
<keyword evidence="2" id="KW-1185">Reference proteome</keyword>
<accession>A0ACA9M710</accession>
<protein>
    <submittedName>
        <fullName evidence="1">10532_t:CDS:1</fullName>
    </submittedName>
</protein>
<dbReference type="EMBL" id="CAJVPW010006226">
    <property type="protein sequence ID" value="CAG8566351.1"/>
    <property type="molecule type" value="Genomic_DNA"/>
</dbReference>
<organism evidence="1 2">
    <name type="scientific">Cetraspora pellucida</name>
    <dbReference type="NCBI Taxonomy" id="1433469"/>
    <lineage>
        <taxon>Eukaryota</taxon>
        <taxon>Fungi</taxon>
        <taxon>Fungi incertae sedis</taxon>
        <taxon>Mucoromycota</taxon>
        <taxon>Glomeromycotina</taxon>
        <taxon>Glomeromycetes</taxon>
        <taxon>Diversisporales</taxon>
        <taxon>Gigasporaceae</taxon>
        <taxon>Cetraspora</taxon>
    </lineage>
</organism>
<comment type="caution">
    <text evidence="1">The sequence shown here is derived from an EMBL/GenBank/DDBJ whole genome shotgun (WGS) entry which is preliminary data.</text>
</comment>